<reference evidence="2 3" key="1">
    <citation type="submission" date="2018-06" db="EMBL/GenBank/DDBJ databases">
        <authorList>
            <consortium name="Pathogen Informatics"/>
            <person name="Doyle S."/>
        </authorList>
    </citation>
    <scope>NUCLEOTIDE SEQUENCE [LARGE SCALE GENOMIC DNA]</scope>
    <source>
        <strain evidence="2 3">NCTC11645</strain>
    </source>
</reference>
<keyword evidence="1" id="KW-1133">Transmembrane helix</keyword>
<dbReference type="RefSeq" id="WP_005504496.1">
    <property type="nucleotide sequence ID" value="NZ_CABMOB010000001.1"/>
</dbReference>
<evidence type="ECO:0000313" key="2">
    <source>
        <dbReference type="EMBL" id="STO98328.1"/>
    </source>
</evidence>
<organism evidence="2 3">
    <name type="scientific">Grimontia hollisae</name>
    <name type="common">Vibrio hollisae</name>
    <dbReference type="NCBI Taxonomy" id="673"/>
    <lineage>
        <taxon>Bacteria</taxon>
        <taxon>Pseudomonadati</taxon>
        <taxon>Pseudomonadota</taxon>
        <taxon>Gammaproteobacteria</taxon>
        <taxon>Vibrionales</taxon>
        <taxon>Vibrionaceae</taxon>
        <taxon>Grimontia</taxon>
    </lineage>
</organism>
<proteinExistence type="predicted"/>
<sequence length="118" mass="13670">MDLNDLEKYLALNRIDYKPATNDDGLLINLGFLVGRVHVRYEKDANTFNFNDKPRWVTQIALMVLMVYFLLSNFNIYSSLQLYTCIAVTLAMLGIFGYKESRIKKLKRAVQGQNLLSR</sequence>
<feature type="transmembrane region" description="Helical" evidence="1">
    <location>
        <begin position="80"/>
        <end position="98"/>
    </location>
</feature>
<dbReference type="KEGG" id="gho:AL542_00490"/>
<keyword evidence="1" id="KW-0812">Transmembrane</keyword>
<dbReference type="AlphaFoldDB" id="A0A377J7H0"/>
<evidence type="ECO:0000313" key="3">
    <source>
        <dbReference type="Proteomes" id="UP000254512"/>
    </source>
</evidence>
<dbReference type="GeneID" id="58894348"/>
<gene>
    <name evidence="2" type="ORF">NCTC11645_03313</name>
</gene>
<evidence type="ECO:0000256" key="1">
    <source>
        <dbReference type="SAM" id="Phobius"/>
    </source>
</evidence>
<name>A0A377J7H0_GRIHO</name>
<protein>
    <submittedName>
        <fullName evidence="2">Uncharacterized protein</fullName>
    </submittedName>
</protein>
<accession>A0A377J7H0</accession>
<keyword evidence="1" id="KW-0472">Membrane</keyword>
<dbReference type="Proteomes" id="UP000254512">
    <property type="component" value="Unassembled WGS sequence"/>
</dbReference>
<dbReference type="EMBL" id="UGHD01000003">
    <property type="protein sequence ID" value="STO98328.1"/>
    <property type="molecule type" value="Genomic_DNA"/>
</dbReference>